<evidence type="ECO:0000256" key="12">
    <source>
        <dbReference type="RuleBase" id="RU003784"/>
    </source>
</evidence>
<evidence type="ECO:0000256" key="5">
    <source>
        <dbReference type="ARBA" id="ARBA00022694"/>
    </source>
</evidence>
<dbReference type="InterPro" id="IPR018022">
    <property type="entry name" value="IPT"/>
</dbReference>
<evidence type="ECO:0000256" key="10">
    <source>
        <dbReference type="HAMAP-Rule" id="MF_00185"/>
    </source>
</evidence>
<reference evidence="14 15" key="1">
    <citation type="submission" date="2021-05" db="EMBL/GenBank/DDBJ databases">
        <title>Fusibacter ferrireducens sp. nov., an anaerobic, sulfur- and Fe-reducing bacterium isolated from the mangrove sediment.</title>
        <authorList>
            <person name="Qiu D."/>
        </authorList>
    </citation>
    <scope>NUCLEOTIDE SEQUENCE [LARGE SCALE GENOMIC DNA]</scope>
    <source>
        <strain evidence="14 15">DSM 12116</strain>
    </source>
</reference>
<dbReference type="GO" id="GO:0052381">
    <property type="term" value="F:tRNA dimethylallyltransferase activity"/>
    <property type="evidence" value="ECO:0007669"/>
    <property type="project" value="UniProtKB-EC"/>
</dbReference>
<evidence type="ECO:0000256" key="8">
    <source>
        <dbReference type="ARBA" id="ARBA00022842"/>
    </source>
</evidence>
<evidence type="ECO:0000313" key="14">
    <source>
        <dbReference type="EMBL" id="MBS7526653.1"/>
    </source>
</evidence>
<keyword evidence="5 10" id="KW-0819">tRNA processing</keyword>
<evidence type="ECO:0000256" key="4">
    <source>
        <dbReference type="ARBA" id="ARBA00022679"/>
    </source>
</evidence>
<proteinExistence type="inferred from homology"/>
<dbReference type="Proteomes" id="UP000746471">
    <property type="component" value="Unassembled WGS sequence"/>
</dbReference>
<dbReference type="InterPro" id="IPR027417">
    <property type="entry name" value="P-loop_NTPase"/>
</dbReference>
<keyword evidence="4 10" id="KW-0808">Transferase</keyword>
<evidence type="ECO:0000313" key="15">
    <source>
        <dbReference type="Proteomes" id="UP000746471"/>
    </source>
</evidence>
<dbReference type="RefSeq" id="WP_213236515.1">
    <property type="nucleotide sequence ID" value="NZ_JAHBCL010000012.1"/>
</dbReference>
<evidence type="ECO:0000256" key="6">
    <source>
        <dbReference type="ARBA" id="ARBA00022741"/>
    </source>
</evidence>
<name>A0ABS5PNK3_9FIRM</name>
<feature type="binding site" evidence="10">
    <location>
        <begin position="14"/>
        <end position="19"/>
    </location>
    <ligand>
        <name>substrate</name>
    </ligand>
</feature>
<comment type="subunit">
    <text evidence="10">Monomer.</text>
</comment>
<comment type="catalytic activity">
    <reaction evidence="9 10 11">
        <text>adenosine(37) in tRNA + dimethylallyl diphosphate = N(6)-dimethylallyladenosine(37) in tRNA + diphosphate</text>
        <dbReference type="Rhea" id="RHEA:26482"/>
        <dbReference type="Rhea" id="RHEA-COMP:10162"/>
        <dbReference type="Rhea" id="RHEA-COMP:10375"/>
        <dbReference type="ChEBI" id="CHEBI:33019"/>
        <dbReference type="ChEBI" id="CHEBI:57623"/>
        <dbReference type="ChEBI" id="CHEBI:74411"/>
        <dbReference type="ChEBI" id="CHEBI:74415"/>
        <dbReference type="EC" id="2.5.1.75"/>
    </reaction>
</comment>
<evidence type="ECO:0000256" key="1">
    <source>
        <dbReference type="ARBA" id="ARBA00001946"/>
    </source>
</evidence>
<evidence type="ECO:0000256" key="9">
    <source>
        <dbReference type="ARBA" id="ARBA00049563"/>
    </source>
</evidence>
<dbReference type="Gene3D" id="1.10.20.140">
    <property type="match status" value="1"/>
</dbReference>
<comment type="cofactor">
    <cofactor evidence="1 10">
        <name>Mg(2+)</name>
        <dbReference type="ChEBI" id="CHEBI:18420"/>
    </cofactor>
</comment>
<sequence>MQNNPKIVILAGPTAVGKTDLSIALAKAMNTEIISADSVQIYEKLNIGSAKPTKEEMNGIVHHLIDFVPPTEKYSVSDYARDAKREIRKLHEQGKTPLIVGGTGLYINALLYEMDFGESMGDADYRKRMEVYAETEGAAALHAKLRQIDPEAADRIHQNNVRRVVRALEINHISGHKASDFSTVPAVTKDYKIYLFGLTRDREKLYARINKRVDLMLVQGLVEEVADLKKMGLDDSFQSMQGIGYKEVLGYLNHLYDYDTMVSLLKQSSRRYAKRQMTWFRRYDMLQAIDLEAYQRHDDIVRIILPKINIENEEEVQ</sequence>
<keyword evidence="8 10" id="KW-0460">Magnesium</keyword>
<accession>A0ABS5PNK3</accession>
<feature type="site" description="Interaction with substrate tRNA" evidence="10">
    <location>
        <position position="126"/>
    </location>
</feature>
<dbReference type="InterPro" id="IPR039657">
    <property type="entry name" value="Dimethylallyltransferase"/>
</dbReference>
<dbReference type="Gene3D" id="3.40.50.300">
    <property type="entry name" value="P-loop containing nucleotide triphosphate hydrolases"/>
    <property type="match status" value="1"/>
</dbReference>
<comment type="similarity">
    <text evidence="3 10 13">Belongs to the IPP transferase family.</text>
</comment>
<evidence type="ECO:0000256" key="3">
    <source>
        <dbReference type="ARBA" id="ARBA00005842"/>
    </source>
</evidence>
<organism evidence="14 15">
    <name type="scientific">Fusibacter paucivorans</name>
    <dbReference type="NCBI Taxonomy" id="76009"/>
    <lineage>
        <taxon>Bacteria</taxon>
        <taxon>Bacillati</taxon>
        <taxon>Bacillota</taxon>
        <taxon>Clostridia</taxon>
        <taxon>Eubacteriales</taxon>
        <taxon>Eubacteriales Family XII. Incertae Sedis</taxon>
        <taxon>Fusibacter</taxon>
    </lineage>
</organism>
<evidence type="ECO:0000256" key="2">
    <source>
        <dbReference type="ARBA" id="ARBA00003213"/>
    </source>
</evidence>
<evidence type="ECO:0000256" key="7">
    <source>
        <dbReference type="ARBA" id="ARBA00022840"/>
    </source>
</evidence>
<comment type="function">
    <text evidence="2 10 12">Catalyzes the transfer of a dimethylallyl group onto the adenine at position 37 in tRNAs that read codons beginning with uridine, leading to the formation of N6-(dimethylallyl)adenosine (i(6)A).</text>
</comment>
<keyword evidence="7 10" id="KW-0067">ATP-binding</keyword>
<feature type="region of interest" description="Interaction with substrate tRNA" evidence="10">
    <location>
        <begin position="37"/>
        <end position="40"/>
    </location>
</feature>
<gene>
    <name evidence="10 14" type="primary">miaA</name>
    <name evidence="14" type="ORF">KHM83_08190</name>
</gene>
<keyword evidence="15" id="KW-1185">Reference proteome</keyword>
<protein>
    <recommendedName>
        <fullName evidence="10">tRNA dimethylallyltransferase</fullName>
        <ecNumber evidence="10">2.5.1.75</ecNumber>
    </recommendedName>
    <alternativeName>
        <fullName evidence="10">Dimethylallyl diphosphate:tRNA dimethylallyltransferase</fullName>
        <shortName evidence="10">DMAPP:tRNA dimethylallyltransferase</shortName>
        <shortName evidence="10">DMATase</shortName>
    </alternativeName>
    <alternativeName>
        <fullName evidence="10">Isopentenyl-diphosphate:tRNA isopentenyltransferase</fullName>
        <shortName evidence="10">IPP transferase</shortName>
        <shortName evidence="10">IPPT</shortName>
        <shortName evidence="10">IPTase</shortName>
    </alternativeName>
</protein>
<dbReference type="EC" id="2.5.1.75" evidence="10"/>
<comment type="caution">
    <text evidence="10">Lacks conserved residue(s) required for the propagation of feature annotation.</text>
</comment>
<dbReference type="Pfam" id="PF01715">
    <property type="entry name" value="IPPT"/>
    <property type="match status" value="1"/>
</dbReference>
<feature type="binding site" evidence="10">
    <location>
        <begin position="12"/>
        <end position="19"/>
    </location>
    <ligand>
        <name>ATP</name>
        <dbReference type="ChEBI" id="CHEBI:30616"/>
    </ligand>
</feature>
<evidence type="ECO:0000256" key="11">
    <source>
        <dbReference type="RuleBase" id="RU003783"/>
    </source>
</evidence>
<dbReference type="PANTHER" id="PTHR11088">
    <property type="entry name" value="TRNA DIMETHYLALLYLTRANSFERASE"/>
    <property type="match status" value="1"/>
</dbReference>
<keyword evidence="6 10" id="KW-0547">Nucleotide-binding</keyword>
<comment type="caution">
    <text evidence="14">The sequence shown here is derived from an EMBL/GenBank/DDBJ whole genome shotgun (WGS) entry which is preliminary data.</text>
</comment>
<evidence type="ECO:0000256" key="13">
    <source>
        <dbReference type="RuleBase" id="RU003785"/>
    </source>
</evidence>
<dbReference type="NCBIfam" id="TIGR00174">
    <property type="entry name" value="miaA"/>
    <property type="match status" value="1"/>
</dbReference>
<dbReference type="PANTHER" id="PTHR11088:SF60">
    <property type="entry name" value="TRNA DIMETHYLALLYLTRANSFERASE"/>
    <property type="match status" value="1"/>
</dbReference>
<feature type="site" description="Interaction with substrate tRNA" evidence="10">
    <location>
        <position position="103"/>
    </location>
</feature>
<dbReference type="SUPFAM" id="SSF52540">
    <property type="entry name" value="P-loop containing nucleoside triphosphate hydrolases"/>
    <property type="match status" value="2"/>
</dbReference>
<dbReference type="HAMAP" id="MF_00185">
    <property type="entry name" value="IPP_trans"/>
    <property type="match status" value="1"/>
</dbReference>
<dbReference type="EMBL" id="JAHBCL010000012">
    <property type="protein sequence ID" value="MBS7526653.1"/>
    <property type="molecule type" value="Genomic_DNA"/>
</dbReference>